<dbReference type="Gene3D" id="3.40.50.300">
    <property type="entry name" value="P-loop containing nucleotide triphosphate hydrolases"/>
    <property type="match status" value="2"/>
</dbReference>
<feature type="domain" description="ABC transmembrane type-1" evidence="11">
    <location>
        <begin position="999"/>
        <end position="1241"/>
    </location>
</feature>
<gene>
    <name evidence="12" type="ORF">CSSPTR1EN2_LOCUS7603</name>
</gene>
<dbReference type="CDD" id="cd18579">
    <property type="entry name" value="ABC_6TM_ABCC_D1"/>
    <property type="match status" value="1"/>
</dbReference>
<dbReference type="SUPFAM" id="SSF52540">
    <property type="entry name" value="P-loop containing nucleoside triphosphate hydrolases"/>
    <property type="match status" value="2"/>
</dbReference>
<dbReference type="InterPro" id="IPR011527">
    <property type="entry name" value="ABC1_TM_dom"/>
</dbReference>
<dbReference type="PROSITE" id="PS00211">
    <property type="entry name" value="ABC_TRANSPORTER_1"/>
    <property type="match status" value="1"/>
</dbReference>
<dbReference type="Proteomes" id="UP001497512">
    <property type="component" value="Chromosome 14"/>
</dbReference>
<feature type="domain" description="ABC transmembrane type-1" evidence="11">
    <location>
        <begin position="347"/>
        <end position="627"/>
    </location>
</feature>
<accession>A0ABP0TUG4</accession>
<keyword evidence="4 9" id="KW-0812">Transmembrane</keyword>
<dbReference type="PROSITE" id="PS50893">
    <property type="entry name" value="ABC_TRANSPORTER_2"/>
    <property type="match status" value="2"/>
</dbReference>
<evidence type="ECO:0000259" key="11">
    <source>
        <dbReference type="PROSITE" id="PS50929"/>
    </source>
</evidence>
<evidence type="ECO:0000313" key="13">
    <source>
        <dbReference type="Proteomes" id="UP001497512"/>
    </source>
</evidence>
<evidence type="ECO:0000256" key="6">
    <source>
        <dbReference type="ARBA" id="ARBA00022840"/>
    </source>
</evidence>
<evidence type="ECO:0000256" key="7">
    <source>
        <dbReference type="ARBA" id="ARBA00022989"/>
    </source>
</evidence>
<dbReference type="InterPro" id="IPR036640">
    <property type="entry name" value="ABC1_TM_sf"/>
</dbReference>
<dbReference type="Pfam" id="PF00005">
    <property type="entry name" value="ABC_tran"/>
    <property type="match status" value="2"/>
</dbReference>
<feature type="transmembrane region" description="Helical" evidence="9">
    <location>
        <begin position="1069"/>
        <end position="1089"/>
    </location>
</feature>
<feature type="transmembrane region" description="Helical" evidence="9">
    <location>
        <begin position="170"/>
        <end position="188"/>
    </location>
</feature>
<feature type="transmembrane region" description="Helical" evidence="9">
    <location>
        <begin position="98"/>
        <end position="126"/>
    </location>
</feature>
<feature type="transmembrane region" description="Helical" evidence="9">
    <location>
        <begin position="459"/>
        <end position="480"/>
    </location>
</feature>
<feature type="transmembrane region" description="Helical" evidence="9">
    <location>
        <begin position="53"/>
        <end position="77"/>
    </location>
</feature>
<feature type="transmembrane region" description="Helical" evidence="9">
    <location>
        <begin position="1000"/>
        <end position="1026"/>
    </location>
</feature>
<keyword evidence="6" id="KW-0067">ATP-binding</keyword>
<organism evidence="12 13">
    <name type="scientific">Sphagnum troendelagicum</name>
    <dbReference type="NCBI Taxonomy" id="128251"/>
    <lineage>
        <taxon>Eukaryota</taxon>
        <taxon>Viridiplantae</taxon>
        <taxon>Streptophyta</taxon>
        <taxon>Embryophyta</taxon>
        <taxon>Bryophyta</taxon>
        <taxon>Sphagnophytina</taxon>
        <taxon>Sphagnopsida</taxon>
        <taxon>Sphagnales</taxon>
        <taxon>Sphagnaceae</taxon>
        <taxon>Sphagnum</taxon>
    </lineage>
</organism>
<feature type="domain" description="ABC transporter" evidence="10">
    <location>
        <begin position="1278"/>
        <end position="1512"/>
    </location>
</feature>
<keyword evidence="8 9" id="KW-0472">Membrane</keyword>
<evidence type="ECO:0000313" key="12">
    <source>
        <dbReference type="EMBL" id="CAK9204872.1"/>
    </source>
</evidence>
<feature type="transmembrane region" description="Helical" evidence="9">
    <location>
        <begin position="1218"/>
        <end position="1239"/>
    </location>
</feature>
<dbReference type="InterPro" id="IPR003439">
    <property type="entry name" value="ABC_transporter-like_ATP-bd"/>
</dbReference>
<feature type="transmembrane region" description="Helical" evidence="9">
    <location>
        <begin position="342"/>
        <end position="364"/>
    </location>
</feature>
<evidence type="ECO:0000256" key="2">
    <source>
        <dbReference type="ARBA" id="ARBA00009726"/>
    </source>
</evidence>
<keyword evidence="3" id="KW-0813">Transport</keyword>
<evidence type="ECO:0000259" key="10">
    <source>
        <dbReference type="PROSITE" id="PS50893"/>
    </source>
</evidence>
<dbReference type="InterPro" id="IPR003593">
    <property type="entry name" value="AAA+_ATPase"/>
</dbReference>
<feature type="transmembrane region" description="Helical" evidence="9">
    <location>
        <begin position="563"/>
        <end position="592"/>
    </location>
</feature>
<keyword evidence="5" id="KW-0547">Nucleotide-binding</keyword>
<dbReference type="PANTHER" id="PTHR24223:SF415">
    <property type="entry name" value="FI20190P1"/>
    <property type="match status" value="1"/>
</dbReference>
<dbReference type="InterPro" id="IPR017871">
    <property type="entry name" value="ABC_transporter-like_CS"/>
</dbReference>
<keyword evidence="7 9" id="KW-1133">Transmembrane helix</keyword>
<dbReference type="PANTHER" id="PTHR24223">
    <property type="entry name" value="ATP-BINDING CASSETTE SUB-FAMILY C"/>
    <property type="match status" value="1"/>
</dbReference>
<evidence type="ECO:0000256" key="4">
    <source>
        <dbReference type="ARBA" id="ARBA00022692"/>
    </source>
</evidence>
<dbReference type="EMBL" id="OZ019906">
    <property type="protein sequence ID" value="CAK9204872.1"/>
    <property type="molecule type" value="Genomic_DNA"/>
</dbReference>
<dbReference type="CDD" id="cd03250">
    <property type="entry name" value="ABCC_MRP_domain1"/>
    <property type="match status" value="1"/>
</dbReference>
<protein>
    <submittedName>
        <fullName evidence="12">Uncharacterized protein</fullName>
    </submittedName>
</protein>
<dbReference type="InterPro" id="IPR044726">
    <property type="entry name" value="ABCC_6TM_D2"/>
</dbReference>
<dbReference type="Gene3D" id="1.20.1560.10">
    <property type="entry name" value="ABC transporter type 1, transmembrane domain"/>
    <property type="match status" value="2"/>
</dbReference>
<evidence type="ECO:0000256" key="3">
    <source>
        <dbReference type="ARBA" id="ARBA00022448"/>
    </source>
</evidence>
<comment type="subcellular location">
    <subcellularLocation>
        <location evidence="1">Membrane</location>
        <topology evidence="1">Multi-pass membrane protein</topology>
    </subcellularLocation>
</comment>
<feature type="transmembrane region" description="Helical" evidence="9">
    <location>
        <begin position="1189"/>
        <end position="1206"/>
    </location>
</feature>
<dbReference type="InterPro" id="IPR050173">
    <property type="entry name" value="ABC_transporter_C-like"/>
</dbReference>
<feature type="transmembrane region" description="Helical" evidence="9">
    <location>
        <begin position="486"/>
        <end position="505"/>
    </location>
</feature>
<name>A0ABP0TUG4_9BRYO</name>
<dbReference type="InterPro" id="IPR027417">
    <property type="entry name" value="P-loop_NTPase"/>
</dbReference>
<reference evidence="12" key="1">
    <citation type="submission" date="2024-02" db="EMBL/GenBank/DDBJ databases">
        <authorList>
            <consortium name="ELIXIR-Norway"/>
            <consortium name="Elixir Norway"/>
        </authorList>
    </citation>
    <scope>NUCLEOTIDE SEQUENCE</scope>
</reference>
<sequence length="1524" mass="169990">MSSVVFFSSLNARFSLLRGFCEWPSAHDSSHNIITYLAQWVSLFFRDPCTRNLFTLLVHFLFLLPMLAIVFHIRLALKKKAEFQNHNNRRCSSNSRRYVPLQFRAAQVLTVAVCLVHLGVGSWLYYYDTAGGQPSSQAYFFFFSRSVVWMVFASVLMFESKLGSKEHWVILRLWWIVTFLLSAVSFASAVQTVMTKWPHLARWQHADIVVVFLTFPVTVFLFILALVRSTGILTDNEHDSRNNNGFLDPLLSQQDSELAAAHKIAEKDPRVTGYATAGLLSKAVWLWLNPLLKLGQSHPLEPVDIPLLAPDERSLSVYTQLRSKWLQQDEPRSLWRALVHTFWLPFAFLGVIAMVKSVVMYAGPSLIQQFTDFTAGIRSYKYEGYVLVGVLLVAKVVEVLCSHQFLFLGQKLGILIRTSLVATVYRKGLRLSSAGRQTHGVGNIVSYMSTDVQQIGDSIYLLHNVWVLPLQILIAMGLLFQALGLAAIAGFGVMVLIVSCNLFVVRKQRFSFSQVVKSRDQRMKATNEVLNNMKIIKLQAWDEKFQKRVEEARSVEKGWVSMFIYISGLNLCSLWLAPIAATIATFILRIYLNGDLSPGSVFTAVATFRLLQEPMRLFPQALMSISQALVSVDRLNRFMQSDELQEDAVERVAAGAEVAVCVESGAFKWEPDAELPTLRNVDIEIKKGSFVAIVGMVGSGKSTLLASLLGEVPRVAGKVQVSGSIAYVAQTAWIQNGTIQDNILFGRPMDHRQYHETLRVCCLTVDLLQMESGDQTEIGERGINLSGGQKQRIQLARAVYQDADIYLLDDVFSAVDAHTGSELFKECVMGALKGKTTLLVTHQVDFLHGADNILVLRDGEIVQSGRYNELLNAGMDFAMLVDAHNEAMDMVGLDDSDVDADDPQMPLMSQPLNIERKYSRNGSTHKKDPLKLIEAEERAKGRVSLKVYWMYITKVYGGALVLVLVLNQGIWQTLQITADYWLAYETSDANKASFNAHLFLFVYSSISFGSLLCALVRALIVAFVGVRTAQSFYLKMLQSIFRAPMSFFDTTPTGRIITRSLTDQSAVDIYLPFFLGIVLNLASQTLGILFVTSRVTWQVAIVILPLMYIYITYQQYFMASSRELTRLDSITKAPIIHHFSETIAGIMTVRAFCRQEQFAQGNLDCVDTNARMAFHNAAANEWLGFRLEMIGATVLCTSALFLVILPENVIKPELVGLSLTYGLALNSCLSAVVFLACQVENLMVSAERIGQYSDIPSEAPLVVEGSQTPADWPTTGSVEFRNLEFRYRPNTPLVLKDITFFIRGGEKVGVVGRTGSGKSTLIQALFRLVEADRGSILIDGIDISKLGLHELRSHLSIIPQEPTLFDGTVRSNIDPLGEHADSEIWESLEGCQLAEVVQETEKKLDSPVEENGENWSVGQRQLFCLGRALLKKSRILVLDEATASVDAQTDAVIQRTIHKQFANCTVISVAHRIPTVMDSNKVLVLDAGLVKEFDSPTRLLEKQSSLFAALVREYTARSATAANL</sequence>
<feature type="transmembrane region" description="Helical" evidence="9">
    <location>
        <begin position="948"/>
        <end position="971"/>
    </location>
</feature>
<evidence type="ECO:0000256" key="9">
    <source>
        <dbReference type="SAM" id="Phobius"/>
    </source>
</evidence>
<dbReference type="SUPFAM" id="SSF90123">
    <property type="entry name" value="ABC transporter transmembrane region"/>
    <property type="match status" value="2"/>
</dbReference>
<dbReference type="PROSITE" id="PS50929">
    <property type="entry name" value="ABC_TM1F"/>
    <property type="match status" value="2"/>
</dbReference>
<dbReference type="Pfam" id="PF00664">
    <property type="entry name" value="ABC_membrane"/>
    <property type="match status" value="2"/>
</dbReference>
<feature type="domain" description="ABC transporter" evidence="10">
    <location>
        <begin position="660"/>
        <end position="883"/>
    </location>
</feature>
<feature type="transmembrane region" description="Helical" evidence="9">
    <location>
        <begin position="1095"/>
        <end position="1113"/>
    </location>
</feature>
<evidence type="ECO:0000256" key="1">
    <source>
        <dbReference type="ARBA" id="ARBA00004141"/>
    </source>
</evidence>
<comment type="similarity">
    <text evidence="2">Belongs to the ABC transporter superfamily. ABCC family. Conjugate transporter (TC 3.A.1.208) subfamily.</text>
</comment>
<feature type="transmembrane region" description="Helical" evidence="9">
    <location>
        <begin position="384"/>
        <end position="408"/>
    </location>
</feature>
<feature type="transmembrane region" description="Helical" evidence="9">
    <location>
        <begin position="208"/>
        <end position="227"/>
    </location>
</feature>
<dbReference type="CDD" id="cd03244">
    <property type="entry name" value="ABCC_MRP_domain2"/>
    <property type="match status" value="1"/>
</dbReference>
<evidence type="ECO:0000256" key="8">
    <source>
        <dbReference type="ARBA" id="ARBA00023136"/>
    </source>
</evidence>
<dbReference type="CDD" id="cd18580">
    <property type="entry name" value="ABC_6TM_ABCC_D2"/>
    <property type="match status" value="1"/>
</dbReference>
<proteinExistence type="inferred from homology"/>
<feature type="transmembrane region" description="Helical" evidence="9">
    <location>
        <begin position="138"/>
        <end position="158"/>
    </location>
</feature>
<evidence type="ECO:0000256" key="5">
    <source>
        <dbReference type="ARBA" id="ARBA00022741"/>
    </source>
</evidence>
<keyword evidence="13" id="KW-1185">Reference proteome</keyword>
<dbReference type="SMART" id="SM00382">
    <property type="entry name" value="AAA"/>
    <property type="match status" value="2"/>
</dbReference>
<dbReference type="InterPro" id="IPR044746">
    <property type="entry name" value="ABCC_6TM_D1"/>
</dbReference>